<gene>
    <name evidence="1" type="ORF">NC653_030103</name>
</gene>
<sequence>METPNLLANLEEFRCHQGDASVFLRWFNMSFWGFKVDFWICQATAATISLANWLACRISPTVSPTIIAETITEIKRESEIPIEVAGIFPSPEIS</sequence>
<accession>A0AAD6LVC8</accession>
<dbReference type="AlphaFoldDB" id="A0AAD6LVC8"/>
<dbReference type="EMBL" id="JAQIZT010000013">
    <property type="protein sequence ID" value="KAJ6973953.1"/>
    <property type="molecule type" value="Genomic_DNA"/>
</dbReference>
<reference evidence="1" key="1">
    <citation type="journal article" date="2023" name="Mol. Ecol. Resour.">
        <title>Chromosome-level genome assembly of a triploid poplar Populus alba 'Berolinensis'.</title>
        <authorList>
            <person name="Chen S."/>
            <person name="Yu Y."/>
            <person name="Wang X."/>
            <person name="Wang S."/>
            <person name="Zhang T."/>
            <person name="Zhou Y."/>
            <person name="He R."/>
            <person name="Meng N."/>
            <person name="Wang Y."/>
            <person name="Liu W."/>
            <person name="Liu Z."/>
            <person name="Liu J."/>
            <person name="Guo Q."/>
            <person name="Huang H."/>
            <person name="Sederoff R.R."/>
            <person name="Wang G."/>
            <person name="Qu G."/>
            <person name="Chen S."/>
        </authorList>
    </citation>
    <scope>NUCLEOTIDE SEQUENCE</scope>
    <source>
        <strain evidence="1">SC-2020</strain>
    </source>
</reference>
<organism evidence="1 2">
    <name type="scientific">Populus alba x Populus x berolinensis</name>
    <dbReference type="NCBI Taxonomy" id="444605"/>
    <lineage>
        <taxon>Eukaryota</taxon>
        <taxon>Viridiplantae</taxon>
        <taxon>Streptophyta</taxon>
        <taxon>Embryophyta</taxon>
        <taxon>Tracheophyta</taxon>
        <taxon>Spermatophyta</taxon>
        <taxon>Magnoliopsida</taxon>
        <taxon>eudicotyledons</taxon>
        <taxon>Gunneridae</taxon>
        <taxon>Pentapetalae</taxon>
        <taxon>rosids</taxon>
        <taxon>fabids</taxon>
        <taxon>Malpighiales</taxon>
        <taxon>Salicaceae</taxon>
        <taxon>Saliceae</taxon>
        <taxon>Populus</taxon>
    </lineage>
</organism>
<evidence type="ECO:0000313" key="1">
    <source>
        <dbReference type="EMBL" id="KAJ6973953.1"/>
    </source>
</evidence>
<name>A0AAD6LVC8_9ROSI</name>
<dbReference type="Proteomes" id="UP001164929">
    <property type="component" value="Chromosome 13"/>
</dbReference>
<protein>
    <submittedName>
        <fullName evidence="1">Uncharacterized protein</fullName>
    </submittedName>
</protein>
<comment type="caution">
    <text evidence="1">The sequence shown here is derived from an EMBL/GenBank/DDBJ whole genome shotgun (WGS) entry which is preliminary data.</text>
</comment>
<proteinExistence type="predicted"/>
<evidence type="ECO:0000313" key="2">
    <source>
        <dbReference type="Proteomes" id="UP001164929"/>
    </source>
</evidence>
<keyword evidence="2" id="KW-1185">Reference proteome</keyword>